<feature type="region of interest" description="Disordered" evidence="1">
    <location>
        <begin position="60"/>
        <end position="79"/>
    </location>
</feature>
<dbReference type="Proteomes" id="UP000054845">
    <property type="component" value="Unassembled WGS sequence"/>
</dbReference>
<name>A0A0P1BBD7_9BASI</name>
<keyword evidence="3" id="KW-1185">Reference proteome</keyword>
<reference evidence="2 3" key="1">
    <citation type="submission" date="2014-09" db="EMBL/GenBank/DDBJ databases">
        <authorList>
            <person name="Magalhaes I.L.F."/>
            <person name="Oliveira U."/>
            <person name="Santos F.R."/>
            <person name="Vidigal T.H.D.A."/>
            <person name="Brescovit A.D."/>
            <person name="Santos A.J."/>
        </authorList>
    </citation>
    <scope>NUCLEOTIDE SEQUENCE [LARGE SCALE GENOMIC DNA]</scope>
</reference>
<feature type="region of interest" description="Disordered" evidence="1">
    <location>
        <begin position="86"/>
        <end position="106"/>
    </location>
</feature>
<dbReference type="EMBL" id="CCYA01000192">
    <property type="protein sequence ID" value="CEH13052.1"/>
    <property type="molecule type" value="Genomic_DNA"/>
</dbReference>
<evidence type="ECO:0000256" key="1">
    <source>
        <dbReference type="SAM" id="MobiDB-lite"/>
    </source>
</evidence>
<evidence type="ECO:0000313" key="3">
    <source>
        <dbReference type="Proteomes" id="UP000054845"/>
    </source>
</evidence>
<accession>A0A0P1BBD7</accession>
<proteinExistence type="predicted"/>
<protein>
    <submittedName>
        <fullName evidence="2">Uncharacterized protein</fullName>
    </submittedName>
</protein>
<dbReference type="AlphaFoldDB" id="A0A0P1BBD7"/>
<evidence type="ECO:0000313" key="2">
    <source>
        <dbReference type="EMBL" id="CEH13052.1"/>
    </source>
</evidence>
<sequence>MHDTATLPYRIQKQANNLILATSRFVTLGSFRAARQTLPSACTRAHTFTAHQYLVDPDAKTHATRAGQETAVDDFEQPSSETLLTSTLTGWPGHREPGTTCSTHIV</sequence>
<organism evidence="2 3">
    <name type="scientific">Ceraceosorus bombacis</name>
    <dbReference type="NCBI Taxonomy" id="401625"/>
    <lineage>
        <taxon>Eukaryota</taxon>
        <taxon>Fungi</taxon>
        <taxon>Dikarya</taxon>
        <taxon>Basidiomycota</taxon>
        <taxon>Ustilaginomycotina</taxon>
        <taxon>Exobasidiomycetes</taxon>
        <taxon>Ceraceosorales</taxon>
        <taxon>Ceraceosoraceae</taxon>
        <taxon>Ceraceosorus</taxon>
    </lineage>
</organism>